<feature type="transmembrane region" description="Helical" evidence="5">
    <location>
        <begin position="129"/>
        <end position="147"/>
    </location>
</feature>
<reference evidence="7" key="1">
    <citation type="journal article" date="2019" name="Int. J. Syst. Evol. Microbiol.">
        <title>The Global Catalogue of Microorganisms (GCM) 10K type strain sequencing project: providing services to taxonomists for standard genome sequencing and annotation.</title>
        <authorList>
            <consortium name="The Broad Institute Genomics Platform"/>
            <consortium name="The Broad Institute Genome Sequencing Center for Infectious Disease"/>
            <person name="Wu L."/>
            <person name="Ma J."/>
        </authorList>
    </citation>
    <scope>NUCLEOTIDE SEQUENCE [LARGE SCALE GENOMIC DNA]</scope>
    <source>
        <strain evidence="7">DT43</strain>
    </source>
</reference>
<feature type="transmembrane region" description="Helical" evidence="5">
    <location>
        <begin position="215"/>
        <end position="233"/>
    </location>
</feature>
<dbReference type="InterPro" id="IPR004695">
    <property type="entry name" value="SLAC1/Mae1/Ssu1/TehA"/>
</dbReference>
<evidence type="ECO:0000313" key="6">
    <source>
        <dbReference type="EMBL" id="MFC5630423.1"/>
    </source>
</evidence>
<keyword evidence="2 5" id="KW-0812">Transmembrane</keyword>
<feature type="transmembrane region" description="Helical" evidence="5">
    <location>
        <begin position="159"/>
        <end position="178"/>
    </location>
</feature>
<sequence length="308" mass="34695">MKLQRAPLATAGLILGILGLGNLIKEISIYLTALCGIIASLLFFYLIYSMLIDRQSIKKQWQNPLVQSVFTTFFMSGLLALTYVKQFFGNHDLIVRFLKSFWFIWLITLVIHMLLFSRKYLKSLSLTNVFPSWTVLYVGIGVASLTSPLSQQFFLGKVIVSYSIVATILVLPLIFYRLKNHPLETTLKPNTATICAPFSLVTAAYLSSFETPNKLILGILVVVSQLFYFYILLQLPKLLNHPFTPAFSAFTFPLVISATALKSSVKILVSPEPIIWQILVVFEIMVATLIVSYVLIGYLGFFIGKKLR</sequence>
<dbReference type="PANTHER" id="PTHR37955">
    <property type="entry name" value="TELLURITE RESISTANCE PROTEIN TEHA"/>
    <property type="match status" value="1"/>
</dbReference>
<dbReference type="InterPro" id="IPR038665">
    <property type="entry name" value="Voltage-dep_anion_channel_sf"/>
</dbReference>
<evidence type="ECO:0000256" key="2">
    <source>
        <dbReference type="ARBA" id="ARBA00022692"/>
    </source>
</evidence>
<feature type="transmembrane region" description="Helical" evidence="5">
    <location>
        <begin position="69"/>
        <end position="88"/>
    </location>
</feature>
<evidence type="ECO:0000256" key="4">
    <source>
        <dbReference type="ARBA" id="ARBA00023136"/>
    </source>
</evidence>
<dbReference type="Proteomes" id="UP001596110">
    <property type="component" value="Unassembled WGS sequence"/>
</dbReference>
<gene>
    <name evidence="6" type="ORF">ACFPQ3_02145</name>
</gene>
<evidence type="ECO:0000256" key="3">
    <source>
        <dbReference type="ARBA" id="ARBA00022989"/>
    </source>
</evidence>
<dbReference type="Pfam" id="PF03595">
    <property type="entry name" value="SLAC1"/>
    <property type="match status" value="1"/>
</dbReference>
<evidence type="ECO:0000256" key="1">
    <source>
        <dbReference type="ARBA" id="ARBA00004141"/>
    </source>
</evidence>
<proteinExistence type="predicted"/>
<dbReference type="EMBL" id="JBHSOJ010000015">
    <property type="protein sequence ID" value="MFC5630423.1"/>
    <property type="molecule type" value="Genomic_DNA"/>
</dbReference>
<keyword evidence="7" id="KW-1185">Reference proteome</keyword>
<evidence type="ECO:0000313" key="7">
    <source>
        <dbReference type="Proteomes" id="UP001596110"/>
    </source>
</evidence>
<feature type="transmembrane region" description="Helical" evidence="5">
    <location>
        <begin position="245"/>
        <end position="262"/>
    </location>
</feature>
<evidence type="ECO:0000256" key="5">
    <source>
        <dbReference type="SAM" id="Phobius"/>
    </source>
</evidence>
<name>A0ABW0UBA7_9STRE</name>
<protein>
    <submittedName>
        <fullName evidence="6">TDT family transporter</fullName>
    </submittedName>
</protein>
<keyword evidence="3 5" id="KW-1133">Transmembrane helix</keyword>
<dbReference type="Gene3D" id="1.50.10.150">
    <property type="entry name" value="Voltage-dependent anion channel"/>
    <property type="match status" value="1"/>
</dbReference>
<feature type="transmembrane region" description="Helical" evidence="5">
    <location>
        <begin position="190"/>
        <end position="209"/>
    </location>
</feature>
<keyword evidence="4 5" id="KW-0472">Membrane</keyword>
<organism evidence="6 7">
    <name type="scientific">Streptococcus caledonicus</name>
    <dbReference type="NCBI Taxonomy" id="2614158"/>
    <lineage>
        <taxon>Bacteria</taxon>
        <taxon>Bacillati</taxon>
        <taxon>Bacillota</taxon>
        <taxon>Bacilli</taxon>
        <taxon>Lactobacillales</taxon>
        <taxon>Streptococcaceae</taxon>
        <taxon>Streptococcus</taxon>
    </lineage>
</organism>
<accession>A0ABW0UBA7</accession>
<dbReference type="RefSeq" id="WP_156806403.1">
    <property type="nucleotide sequence ID" value="NZ_JBHSOJ010000015.1"/>
</dbReference>
<feature type="transmembrane region" description="Helical" evidence="5">
    <location>
        <begin position="7"/>
        <end position="24"/>
    </location>
</feature>
<feature type="transmembrane region" description="Helical" evidence="5">
    <location>
        <begin position="274"/>
        <end position="303"/>
    </location>
</feature>
<comment type="subcellular location">
    <subcellularLocation>
        <location evidence="1">Membrane</location>
        <topology evidence="1">Multi-pass membrane protein</topology>
    </subcellularLocation>
</comment>
<comment type="caution">
    <text evidence="6">The sequence shown here is derived from an EMBL/GenBank/DDBJ whole genome shotgun (WGS) entry which is preliminary data.</text>
</comment>
<dbReference type="CDD" id="cd09325">
    <property type="entry name" value="TDT_C4-dicarb_trans"/>
    <property type="match status" value="1"/>
</dbReference>
<dbReference type="InterPro" id="IPR052951">
    <property type="entry name" value="Tellurite_res_ion_channel"/>
</dbReference>
<feature type="transmembrane region" description="Helical" evidence="5">
    <location>
        <begin position="100"/>
        <end position="117"/>
    </location>
</feature>
<feature type="transmembrane region" description="Helical" evidence="5">
    <location>
        <begin position="30"/>
        <end position="48"/>
    </location>
</feature>
<dbReference type="PANTHER" id="PTHR37955:SF1">
    <property type="entry name" value="DEP DOMAIN-CONTAINING PROTEIN"/>
    <property type="match status" value="1"/>
</dbReference>